<gene>
    <name evidence="1" type="ORF">GGX14DRAFT_403685</name>
</gene>
<evidence type="ECO:0000313" key="2">
    <source>
        <dbReference type="Proteomes" id="UP001219525"/>
    </source>
</evidence>
<dbReference type="EMBL" id="JARJCW010000087">
    <property type="protein sequence ID" value="KAJ7195951.1"/>
    <property type="molecule type" value="Genomic_DNA"/>
</dbReference>
<dbReference type="AlphaFoldDB" id="A0AAD6UVN1"/>
<evidence type="ECO:0000313" key="1">
    <source>
        <dbReference type="EMBL" id="KAJ7195951.1"/>
    </source>
</evidence>
<name>A0AAD6UVN1_9AGAR</name>
<proteinExistence type="predicted"/>
<reference evidence="1" key="1">
    <citation type="submission" date="2023-03" db="EMBL/GenBank/DDBJ databases">
        <title>Massive genome expansion in bonnet fungi (Mycena s.s.) driven by repeated elements and novel gene families across ecological guilds.</title>
        <authorList>
            <consortium name="Lawrence Berkeley National Laboratory"/>
            <person name="Harder C.B."/>
            <person name="Miyauchi S."/>
            <person name="Viragh M."/>
            <person name="Kuo A."/>
            <person name="Thoen E."/>
            <person name="Andreopoulos B."/>
            <person name="Lu D."/>
            <person name="Skrede I."/>
            <person name="Drula E."/>
            <person name="Henrissat B."/>
            <person name="Morin E."/>
            <person name="Kohler A."/>
            <person name="Barry K."/>
            <person name="LaButti K."/>
            <person name="Morin E."/>
            <person name="Salamov A."/>
            <person name="Lipzen A."/>
            <person name="Mereny Z."/>
            <person name="Hegedus B."/>
            <person name="Baldrian P."/>
            <person name="Stursova M."/>
            <person name="Weitz H."/>
            <person name="Taylor A."/>
            <person name="Grigoriev I.V."/>
            <person name="Nagy L.G."/>
            <person name="Martin F."/>
            <person name="Kauserud H."/>
        </authorList>
    </citation>
    <scope>NUCLEOTIDE SEQUENCE</scope>
    <source>
        <strain evidence="1">9144</strain>
    </source>
</reference>
<protein>
    <submittedName>
        <fullName evidence="1">Uncharacterized protein</fullName>
    </submittedName>
</protein>
<accession>A0AAD6UVN1</accession>
<keyword evidence="2" id="KW-1185">Reference proteome</keyword>
<organism evidence="1 2">
    <name type="scientific">Mycena pura</name>
    <dbReference type="NCBI Taxonomy" id="153505"/>
    <lineage>
        <taxon>Eukaryota</taxon>
        <taxon>Fungi</taxon>
        <taxon>Dikarya</taxon>
        <taxon>Basidiomycota</taxon>
        <taxon>Agaricomycotina</taxon>
        <taxon>Agaricomycetes</taxon>
        <taxon>Agaricomycetidae</taxon>
        <taxon>Agaricales</taxon>
        <taxon>Marasmiineae</taxon>
        <taxon>Mycenaceae</taxon>
        <taxon>Mycena</taxon>
    </lineage>
</organism>
<comment type="caution">
    <text evidence="1">The sequence shown here is derived from an EMBL/GenBank/DDBJ whole genome shotgun (WGS) entry which is preliminary data.</text>
</comment>
<dbReference type="Proteomes" id="UP001219525">
    <property type="component" value="Unassembled WGS sequence"/>
</dbReference>
<sequence length="214" mass="24048">MFGASIRIVEIRLTWLFVPKSGERKCGVFAREKDDHLTPRISGFFGTTLLISVISTWHGPITNVKLSLVTIALRLLRLEKLDDDEALQLEPKLRNFVVESEPEAIAQTRPITWTEAMDIIERHRHYARSTQSSPPAYHPPNELRQPPPVPCLVSLTTSSYSYELGLLILNHRSLQALCITNLDSISDVNGPYNAVVLLALVEFKVPEVIARAVQ</sequence>